<gene>
    <name evidence="1" type="ORF">K491DRAFT_383685</name>
</gene>
<dbReference type="Proteomes" id="UP000799324">
    <property type="component" value="Unassembled WGS sequence"/>
</dbReference>
<organism evidence="1 2">
    <name type="scientific">Lophiostoma macrostomum CBS 122681</name>
    <dbReference type="NCBI Taxonomy" id="1314788"/>
    <lineage>
        <taxon>Eukaryota</taxon>
        <taxon>Fungi</taxon>
        <taxon>Dikarya</taxon>
        <taxon>Ascomycota</taxon>
        <taxon>Pezizomycotina</taxon>
        <taxon>Dothideomycetes</taxon>
        <taxon>Pleosporomycetidae</taxon>
        <taxon>Pleosporales</taxon>
        <taxon>Lophiostomataceae</taxon>
        <taxon>Lophiostoma</taxon>
    </lineage>
</organism>
<dbReference type="EMBL" id="MU004292">
    <property type="protein sequence ID" value="KAF2661710.1"/>
    <property type="molecule type" value="Genomic_DNA"/>
</dbReference>
<protein>
    <submittedName>
        <fullName evidence="1">Uncharacterized protein</fullName>
    </submittedName>
</protein>
<accession>A0A6A6TPI4</accession>
<name>A0A6A6TPI4_9PLEO</name>
<keyword evidence="2" id="KW-1185">Reference proteome</keyword>
<reference evidence="1" key="1">
    <citation type="journal article" date="2020" name="Stud. Mycol.">
        <title>101 Dothideomycetes genomes: a test case for predicting lifestyles and emergence of pathogens.</title>
        <authorList>
            <person name="Haridas S."/>
            <person name="Albert R."/>
            <person name="Binder M."/>
            <person name="Bloem J."/>
            <person name="Labutti K."/>
            <person name="Salamov A."/>
            <person name="Andreopoulos B."/>
            <person name="Baker S."/>
            <person name="Barry K."/>
            <person name="Bills G."/>
            <person name="Bluhm B."/>
            <person name="Cannon C."/>
            <person name="Castanera R."/>
            <person name="Culley D."/>
            <person name="Daum C."/>
            <person name="Ezra D."/>
            <person name="Gonzalez J."/>
            <person name="Henrissat B."/>
            <person name="Kuo A."/>
            <person name="Liang C."/>
            <person name="Lipzen A."/>
            <person name="Lutzoni F."/>
            <person name="Magnuson J."/>
            <person name="Mondo S."/>
            <person name="Nolan M."/>
            <person name="Ohm R."/>
            <person name="Pangilinan J."/>
            <person name="Park H.-J."/>
            <person name="Ramirez L."/>
            <person name="Alfaro M."/>
            <person name="Sun H."/>
            <person name="Tritt A."/>
            <person name="Yoshinaga Y."/>
            <person name="Zwiers L.-H."/>
            <person name="Turgeon B."/>
            <person name="Goodwin S."/>
            <person name="Spatafora J."/>
            <person name="Crous P."/>
            <person name="Grigoriev I."/>
        </authorList>
    </citation>
    <scope>NUCLEOTIDE SEQUENCE</scope>
    <source>
        <strain evidence="1">CBS 122681</strain>
    </source>
</reference>
<evidence type="ECO:0000313" key="2">
    <source>
        <dbReference type="Proteomes" id="UP000799324"/>
    </source>
</evidence>
<dbReference type="AlphaFoldDB" id="A0A6A6TPI4"/>
<evidence type="ECO:0000313" key="1">
    <source>
        <dbReference type="EMBL" id="KAF2661710.1"/>
    </source>
</evidence>
<proteinExistence type="predicted"/>
<sequence>MRSICTAIFSPNRLRRFVYIILFYGCMYAPLDPIGQLLNRQLPSTNDQAQHIHNTSTNPSRIQPQLSVANSPLSSLKDTICIYQLSQRSPRSPYSSLPTRLLLARTSPRNRCHAASNISKRTAQRTKIVLACEIKTLGTVVRERVRMTSTEGGFVRLVRDVEWNLRRSSGVDKMGKNMEEID</sequence>